<accession>A0A2G9YV50</accession>
<comment type="caution">
    <text evidence="1">The sequence shown here is derived from an EMBL/GenBank/DDBJ whole genome shotgun (WGS) entry which is preliminary data.</text>
</comment>
<evidence type="ECO:0000313" key="2">
    <source>
        <dbReference type="Proteomes" id="UP000229976"/>
    </source>
</evidence>
<sequence>MVKLFDSADALRKALEKHKIICVGDIKIKKRMEDICVITRKKIKQKRANFSMMISSGRCGNSLGK</sequence>
<reference evidence="1 2" key="1">
    <citation type="submission" date="2017-09" db="EMBL/GenBank/DDBJ databases">
        <title>Depth-based differentiation of microbial function through sediment-hosted aquifers and enrichment of novel symbionts in the deep terrestrial subsurface.</title>
        <authorList>
            <person name="Probst A.J."/>
            <person name="Ladd B."/>
            <person name="Jarett J.K."/>
            <person name="Geller-Mcgrath D.E."/>
            <person name="Sieber C.M."/>
            <person name="Emerson J.B."/>
            <person name="Anantharaman K."/>
            <person name="Thomas B.C."/>
            <person name="Malmstrom R."/>
            <person name="Stieglmeier M."/>
            <person name="Klingl A."/>
            <person name="Woyke T."/>
            <person name="Ryan C.M."/>
            <person name="Banfield J.F."/>
        </authorList>
    </citation>
    <scope>NUCLEOTIDE SEQUENCE [LARGE SCALE GENOMIC DNA]</scope>
    <source>
        <strain evidence="1">CG23_combo_of_CG06-09_8_20_14_all_39_17</strain>
    </source>
</reference>
<dbReference type="AlphaFoldDB" id="A0A2G9YV50"/>
<proteinExistence type="predicted"/>
<name>A0A2G9YV50_9BACT</name>
<evidence type="ECO:0000313" key="1">
    <source>
        <dbReference type="EMBL" id="PIP23118.1"/>
    </source>
</evidence>
<gene>
    <name evidence="1" type="ORF">COX37_00350</name>
</gene>
<protein>
    <submittedName>
        <fullName evidence="1">Uncharacterized protein</fullName>
    </submittedName>
</protein>
<organism evidence="1 2">
    <name type="scientific">Candidatus Nealsonbacteria bacterium CG23_combo_of_CG06-09_8_20_14_all_39_17</name>
    <dbReference type="NCBI Taxonomy" id="1974722"/>
    <lineage>
        <taxon>Bacteria</taxon>
        <taxon>Candidatus Nealsoniibacteriota</taxon>
    </lineage>
</organism>
<dbReference type="Proteomes" id="UP000229976">
    <property type="component" value="Unassembled WGS sequence"/>
</dbReference>
<dbReference type="EMBL" id="PCRO01000006">
    <property type="protein sequence ID" value="PIP23118.1"/>
    <property type="molecule type" value="Genomic_DNA"/>
</dbReference>